<feature type="domain" description="Bacteriophage T5 Orf172 DNA-binding" evidence="1">
    <location>
        <begin position="11"/>
        <end position="82"/>
    </location>
</feature>
<reference evidence="2" key="1">
    <citation type="journal article" date="2014" name="Front. Microbiol.">
        <title>High frequency of phylogenetically diverse reductive dehalogenase-homologous genes in deep subseafloor sedimentary metagenomes.</title>
        <authorList>
            <person name="Kawai M."/>
            <person name="Futagami T."/>
            <person name="Toyoda A."/>
            <person name="Takaki Y."/>
            <person name="Nishi S."/>
            <person name="Hori S."/>
            <person name="Arai W."/>
            <person name="Tsubouchi T."/>
            <person name="Morono Y."/>
            <person name="Uchiyama I."/>
            <person name="Ito T."/>
            <person name="Fujiyama A."/>
            <person name="Inagaki F."/>
            <person name="Takami H."/>
        </authorList>
    </citation>
    <scope>NUCLEOTIDE SEQUENCE</scope>
    <source>
        <strain evidence="2">Expedition CK06-06</strain>
    </source>
</reference>
<gene>
    <name evidence="2" type="ORF">S01H4_42466</name>
</gene>
<dbReference type="EMBL" id="BART01023321">
    <property type="protein sequence ID" value="GAG91470.1"/>
    <property type="molecule type" value="Genomic_DNA"/>
</dbReference>
<comment type="caution">
    <text evidence="2">The sequence shown here is derived from an EMBL/GenBank/DDBJ whole genome shotgun (WGS) entry which is preliminary data.</text>
</comment>
<feature type="non-terminal residue" evidence="2">
    <location>
        <position position="173"/>
    </location>
</feature>
<protein>
    <recommendedName>
        <fullName evidence="1">Bacteriophage T5 Orf172 DNA-binding domain-containing protein</fullName>
    </recommendedName>
</protein>
<evidence type="ECO:0000259" key="1">
    <source>
        <dbReference type="SMART" id="SM00974"/>
    </source>
</evidence>
<accession>X1B8R0</accession>
<dbReference type="AlphaFoldDB" id="X1B8R0"/>
<name>X1B8R0_9ZZZZ</name>
<organism evidence="2">
    <name type="scientific">marine sediment metagenome</name>
    <dbReference type="NCBI Taxonomy" id="412755"/>
    <lineage>
        <taxon>unclassified sequences</taxon>
        <taxon>metagenomes</taxon>
        <taxon>ecological metagenomes</taxon>
    </lineage>
</organism>
<sequence length="173" mass="20563">MESGNIKTYLIKCNEYYKIGQSHNPERRLQDLRAASPHKLHLIGYINSNIEGRLHKKFCGKRVRGEWFILDPDDIIYVIKCFAEHSQYCEFDHLCWFNYLDREHKKIYNIIKRDHEITVIADEAKRLELQKELDEIEDEPKKLVFAQKEDSGITVMSPPPQSMGFLQNKFYNL</sequence>
<evidence type="ECO:0000313" key="2">
    <source>
        <dbReference type="EMBL" id="GAG91470.1"/>
    </source>
</evidence>
<dbReference type="InterPro" id="IPR018306">
    <property type="entry name" value="Phage_T5_Orf172_DNA-bd"/>
</dbReference>
<dbReference type="Pfam" id="PF13455">
    <property type="entry name" value="MUG113"/>
    <property type="match status" value="1"/>
</dbReference>
<dbReference type="SMART" id="SM00974">
    <property type="entry name" value="T5orf172"/>
    <property type="match status" value="1"/>
</dbReference>
<proteinExistence type="predicted"/>